<keyword evidence="15" id="KW-1185">Reference proteome</keyword>
<keyword evidence="14" id="KW-0732">Signal</keyword>
<evidence type="ECO:0000256" key="6">
    <source>
        <dbReference type="ARBA" id="ARBA00053295"/>
    </source>
</evidence>
<evidence type="ECO:0000256" key="4">
    <source>
        <dbReference type="ARBA" id="ARBA00022813"/>
    </source>
</evidence>
<dbReference type="AlphaFoldDB" id="A0A1S3IY47"/>
<dbReference type="GO" id="GO:0006508">
    <property type="term" value="P:proteolysis"/>
    <property type="evidence" value="ECO:0007669"/>
    <property type="project" value="UniProtKB-KW"/>
</dbReference>
<dbReference type="PANTHER" id="PTHR10188">
    <property type="entry name" value="L-ASPARAGINASE"/>
    <property type="match status" value="1"/>
</dbReference>
<evidence type="ECO:0000256" key="2">
    <source>
        <dbReference type="ARBA" id="ARBA00022670"/>
    </source>
</evidence>
<dbReference type="InterPro" id="IPR000246">
    <property type="entry name" value="Peptidase_T2"/>
</dbReference>
<dbReference type="FunFam" id="3.60.20.30:FF:000003">
    <property type="entry name" value="N(4)-(Beta-N-acetylglucosaminyl)-L-asparaginase isoform X1"/>
    <property type="match status" value="1"/>
</dbReference>
<dbReference type="EC" id="3.5.1.26" evidence="7"/>
<reference evidence="16" key="1">
    <citation type="submission" date="2025-08" db="UniProtKB">
        <authorList>
            <consortium name="RefSeq"/>
        </authorList>
    </citation>
    <scope>IDENTIFICATION</scope>
    <source>
        <tissue evidence="16">Gonads</tissue>
    </source>
</reference>
<keyword evidence="4" id="KW-0068">Autocatalytic cleavage</keyword>
<dbReference type="FunCoup" id="A0A1S3IY47">
    <property type="interactions" value="324"/>
</dbReference>
<keyword evidence="2" id="KW-0645">Protease</keyword>
<evidence type="ECO:0000256" key="7">
    <source>
        <dbReference type="ARBA" id="ARBA00066729"/>
    </source>
</evidence>
<evidence type="ECO:0000313" key="15">
    <source>
        <dbReference type="Proteomes" id="UP000085678"/>
    </source>
</evidence>
<dbReference type="InterPro" id="IPR029055">
    <property type="entry name" value="Ntn_hydrolases_N"/>
</dbReference>
<dbReference type="STRING" id="7574.A0A1S3IY47"/>
<dbReference type="SUPFAM" id="SSF56235">
    <property type="entry name" value="N-terminal nucleophile aminohydrolases (Ntn hydrolases)"/>
    <property type="match status" value="1"/>
</dbReference>
<keyword evidence="3" id="KW-0378">Hydrolase</keyword>
<dbReference type="GeneID" id="106168421"/>
<dbReference type="PANTHER" id="PTHR10188:SF6">
    <property type="entry name" value="N(4)-(BETA-N-ACETYLGLUCOSAMINYL)-L-ASPARAGINASE"/>
    <property type="match status" value="1"/>
</dbReference>
<gene>
    <name evidence="16" type="primary">LOC106168421</name>
</gene>
<dbReference type="InParanoid" id="A0A1S3IY47"/>
<comment type="function">
    <text evidence="6">Cleaves the GlcNAc-Asn bond which joins oligosaccharides to the peptide of asparagine-linked glycoproteins.</text>
</comment>
<sequence length="340" mass="36132">MALSINMGLLLIFVINVDSSTDLLPVVINTWAFTNATQSAWQVLQSGGSVLDAVVAGCGQCEVDQCDGTVGYGGSPDESGETTLDAMIMDGQTLSVGAVSALKRVKNAIGVARAVMDYTTHTLLAGESATQFAIGMGFKEEDLHTNRSINIWKQWKNNHCQPNYRKNVSPNPRKSCGPYKRNKVIQNDRIPSSRDIGRFNHDTIGMVVVDKNRKVVSGTSTNGMNHKVPGRVGDSPIAGAGSYADSDVGGAAATGDGDVMMRLLPSYQAVEFMRNGDSPSLAAAKSIQRIIHHYPNFSGALIAVSKDGQVGAACNGIPAFPYSVINPKLQKVTVVSVKCI</sequence>
<protein>
    <recommendedName>
        <fullName evidence="7">N(4)-(beta-N-acetylglucosaminyl)-L-asparaginase</fullName>
        <ecNumber evidence="7">3.5.1.26</ecNumber>
    </recommendedName>
    <alternativeName>
        <fullName evidence="9">Aspartylglucosaminidase</fullName>
    </alternativeName>
    <alternativeName>
        <fullName evidence="8">Glycosylasparaginase</fullName>
    </alternativeName>
    <alternativeName>
        <fullName evidence="10">N4-(N-acetyl-beta-glucosaminyl)-L-asparagine amidase</fullName>
    </alternativeName>
</protein>
<evidence type="ECO:0000256" key="10">
    <source>
        <dbReference type="ARBA" id="ARBA00080645"/>
    </source>
</evidence>
<feature type="signal peptide" evidence="14">
    <location>
        <begin position="1"/>
        <end position="19"/>
    </location>
</feature>
<comment type="catalytic activity">
    <reaction evidence="5">
        <text>N(4)-(beta-N-acetyl-D-glucosaminyl)-L-asparagine + H2O = N-acetyl-beta-D-glucosaminylamine + L-aspartate + H(+)</text>
        <dbReference type="Rhea" id="RHEA:11544"/>
        <dbReference type="ChEBI" id="CHEBI:15377"/>
        <dbReference type="ChEBI" id="CHEBI:15378"/>
        <dbReference type="ChEBI" id="CHEBI:15947"/>
        <dbReference type="ChEBI" id="CHEBI:29991"/>
        <dbReference type="ChEBI" id="CHEBI:58080"/>
        <dbReference type="EC" id="3.5.1.26"/>
    </reaction>
</comment>
<dbReference type="KEGG" id="lak:106168421"/>
<evidence type="ECO:0000256" key="3">
    <source>
        <dbReference type="ARBA" id="ARBA00022801"/>
    </source>
</evidence>
<dbReference type="Pfam" id="PF01112">
    <property type="entry name" value="Asparaginase_2"/>
    <property type="match status" value="1"/>
</dbReference>
<feature type="active site" description="Nucleophile" evidence="11">
    <location>
        <position position="203"/>
    </location>
</feature>
<evidence type="ECO:0000256" key="5">
    <source>
        <dbReference type="ARBA" id="ARBA00050421"/>
    </source>
</evidence>
<dbReference type="CDD" id="cd04513">
    <property type="entry name" value="Glycosylasparaginase"/>
    <property type="match status" value="1"/>
</dbReference>
<evidence type="ECO:0000256" key="14">
    <source>
        <dbReference type="SAM" id="SignalP"/>
    </source>
</evidence>
<comment type="similarity">
    <text evidence="1">Belongs to the Ntn-hydrolase family.</text>
</comment>
<dbReference type="GO" id="GO:0003948">
    <property type="term" value="F:N4-(beta-N-acetylglucosaminyl)-L-asparaginase activity"/>
    <property type="evidence" value="ECO:0007669"/>
    <property type="project" value="UniProtKB-EC"/>
</dbReference>
<dbReference type="Proteomes" id="UP000085678">
    <property type="component" value="Unplaced"/>
</dbReference>
<dbReference type="GO" id="GO:0008233">
    <property type="term" value="F:peptidase activity"/>
    <property type="evidence" value="ECO:0007669"/>
    <property type="project" value="UniProtKB-KW"/>
</dbReference>
<evidence type="ECO:0000256" key="13">
    <source>
        <dbReference type="PIRSR" id="PIRSR600246-3"/>
    </source>
</evidence>
<proteinExistence type="inferred from homology"/>
<dbReference type="GO" id="GO:0005764">
    <property type="term" value="C:lysosome"/>
    <property type="evidence" value="ECO:0007669"/>
    <property type="project" value="TreeGrafter"/>
</dbReference>
<evidence type="ECO:0000256" key="8">
    <source>
        <dbReference type="ARBA" id="ARBA00078726"/>
    </source>
</evidence>
<accession>A0A1S3IY47</accession>
<organism evidence="15 16">
    <name type="scientific">Lingula anatina</name>
    <name type="common">Brachiopod</name>
    <name type="synonym">Lingula unguis</name>
    <dbReference type="NCBI Taxonomy" id="7574"/>
    <lineage>
        <taxon>Eukaryota</taxon>
        <taxon>Metazoa</taxon>
        <taxon>Spiralia</taxon>
        <taxon>Lophotrochozoa</taxon>
        <taxon>Brachiopoda</taxon>
        <taxon>Linguliformea</taxon>
        <taxon>Lingulata</taxon>
        <taxon>Lingulida</taxon>
        <taxon>Linguloidea</taxon>
        <taxon>Lingulidae</taxon>
        <taxon>Lingula</taxon>
    </lineage>
</organism>
<dbReference type="Gene3D" id="3.60.20.30">
    <property type="entry name" value="(Glycosyl)asparaginase"/>
    <property type="match status" value="1"/>
</dbReference>
<dbReference type="OrthoDB" id="188713at2759"/>
<evidence type="ECO:0000256" key="11">
    <source>
        <dbReference type="PIRSR" id="PIRSR600246-1"/>
    </source>
</evidence>
<evidence type="ECO:0000313" key="16">
    <source>
        <dbReference type="RefSeq" id="XP_013402911.1"/>
    </source>
</evidence>
<feature type="binding site" evidence="12">
    <location>
        <begin position="254"/>
        <end position="257"/>
    </location>
    <ligand>
        <name>substrate</name>
    </ligand>
</feature>
<evidence type="ECO:0000256" key="1">
    <source>
        <dbReference type="ARBA" id="ARBA00010872"/>
    </source>
</evidence>
<name>A0A1S3IY47_LINAN</name>
<feature type="site" description="Cleavage; by autolysis" evidence="13">
    <location>
        <begin position="202"/>
        <end position="203"/>
    </location>
</feature>
<dbReference type="RefSeq" id="XP_013402911.1">
    <property type="nucleotide sequence ID" value="XM_013547457.2"/>
</dbReference>
<feature type="chain" id="PRO_5010295470" description="N(4)-(beta-N-acetylglucosaminyl)-L-asparaginase" evidence="14">
    <location>
        <begin position="20"/>
        <end position="340"/>
    </location>
</feature>
<feature type="binding site" evidence="12">
    <location>
        <begin position="231"/>
        <end position="234"/>
    </location>
    <ligand>
        <name>substrate</name>
    </ligand>
</feature>
<evidence type="ECO:0000256" key="9">
    <source>
        <dbReference type="ARBA" id="ARBA00079301"/>
    </source>
</evidence>
<evidence type="ECO:0000256" key="12">
    <source>
        <dbReference type="PIRSR" id="PIRSR600246-2"/>
    </source>
</evidence>